<comment type="caution">
    <text evidence="2">The sequence shown here is derived from an EMBL/GenBank/DDBJ whole genome shotgun (WGS) entry which is preliminary data.</text>
</comment>
<proteinExistence type="predicted"/>
<name>A0ABR0T4R1_AURPU</name>
<dbReference type="Proteomes" id="UP001341245">
    <property type="component" value="Unassembled WGS sequence"/>
</dbReference>
<accession>A0ABR0T4R1</accession>
<organism evidence="2 3">
    <name type="scientific">Aureobasidium pullulans</name>
    <name type="common">Black yeast</name>
    <name type="synonym">Pullularia pullulans</name>
    <dbReference type="NCBI Taxonomy" id="5580"/>
    <lineage>
        <taxon>Eukaryota</taxon>
        <taxon>Fungi</taxon>
        <taxon>Dikarya</taxon>
        <taxon>Ascomycota</taxon>
        <taxon>Pezizomycotina</taxon>
        <taxon>Dothideomycetes</taxon>
        <taxon>Dothideomycetidae</taxon>
        <taxon>Dothideales</taxon>
        <taxon>Saccotheciaceae</taxon>
        <taxon>Aureobasidium</taxon>
    </lineage>
</organism>
<sequence length="76" mass="8278">MCFGKRGSASSSSSSSSDENNARPIELTTLRRSSGGTNRAVASMPQATQRTTEPYTIRIVEDIRVTCDAQQEQPKK</sequence>
<evidence type="ECO:0000256" key="1">
    <source>
        <dbReference type="SAM" id="MobiDB-lite"/>
    </source>
</evidence>
<protein>
    <submittedName>
        <fullName evidence="2">Uncharacterized protein</fullName>
    </submittedName>
</protein>
<reference evidence="2 3" key="1">
    <citation type="submission" date="2023-11" db="EMBL/GenBank/DDBJ databases">
        <title>Draft genome sequence and annotation of the polyextremotolerant black yeast-like fungus Aureobasidium pullulans NRRL 62042.</title>
        <authorList>
            <person name="Dielentheis-Frenken M.R.E."/>
            <person name="Wibberg D."/>
            <person name="Blank L.M."/>
            <person name="Tiso T."/>
        </authorList>
    </citation>
    <scope>NUCLEOTIDE SEQUENCE [LARGE SCALE GENOMIC DNA]</scope>
    <source>
        <strain evidence="2 3">NRRL 62042</strain>
    </source>
</reference>
<feature type="region of interest" description="Disordered" evidence="1">
    <location>
        <begin position="1"/>
        <end position="53"/>
    </location>
</feature>
<gene>
    <name evidence="2" type="ORF">QM012_005544</name>
</gene>
<dbReference type="EMBL" id="JASGXD010000025">
    <property type="protein sequence ID" value="KAK5999419.1"/>
    <property type="molecule type" value="Genomic_DNA"/>
</dbReference>
<feature type="compositionally biased region" description="Low complexity" evidence="1">
    <location>
        <begin position="8"/>
        <end position="17"/>
    </location>
</feature>
<evidence type="ECO:0000313" key="3">
    <source>
        <dbReference type="Proteomes" id="UP001341245"/>
    </source>
</evidence>
<evidence type="ECO:0000313" key="2">
    <source>
        <dbReference type="EMBL" id="KAK5999419.1"/>
    </source>
</evidence>
<keyword evidence="3" id="KW-1185">Reference proteome</keyword>